<dbReference type="PANTHER" id="PTHR42781">
    <property type="entry name" value="SPERMIDINE/PUTRESCINE IMPORT ATP-BINDING PROTEIN POTA"/>
    <property type="match status" value="1"/>
</dbReference>
<reference evidence="5 6" key="2">
    <citation type="journal article" date="2010" name="Stand. Genomic Sci.">
        <title>Complete genome sequence of Desulfohalobium retbaense type strain (HR(100)).</title>
        <authorList>
            <person name="Spring S."/>
            <person name="Nolan M."/>
            <person name="Lapidus A."/>
            <person name="Glavina Del Rio T."/>
            <person name="Copeland A."/>
            <person name="Tice H."/>
            <person name="Cheng J.F."/>
            <person name="Lucas S."/>
            <person name="Land M."/>
            <person name="Chen F."/>
            <person name="Bruce D."/>
            <person name="Goodwin L."/>
            <person name="Pitluck S."/>
            <person name="Ivanova N."/>
            <person name="Mavromatis K."/>
            <person name="Mikhailova N."/>
            <person name="Pati A."/>
            <person name="Chen A."/>
            <person name="Palaniappan K."/>
            <person name="Hauser L."/>
            <person name="Chang Y.J."/>
            <person name="Jeffries C.D."/>
            <person name="Munk C."/>
            <person name="Kiss H."/>
            <person name="Chain P."/>
            <person name="Han C."/>
            <person name="Brettin T."/>
            <person name="Detter J.C."/>
            <person name="Schuler E."/>
            <person name="Goker M."/>
            <person name="Rohde M."/>
            <person name="Bristow J."/>
            <person name="Eisen J.A."/>
            <person name="Markowitz V."/>
            <person name="Hugenholtz P."/>
            <person name="Kyrpides N.C."/>
            <person name="Klenk H.P."/>
        </authorList>
    </citation>
    <scope>NUCLEOTIDE SEQUENCE [LARGE SCALE GENOMIC DNA]</scope>
    <source>
        <strain evidence="5 6">DSM 5692</strain>
    </source>
</reference>
<reference evidence="6" key="1">
    <citation type="submission" date="2009-09" db="EMBL/GenBank/DDBJ databases">
        <title>The complete chromosome of Desulfohalobium retbaense DSM 5692.</title>
        <authorList>
            <consortium name="US DOE Joint Genome Institute (JGI-PGF)"/>
            <person name="Lucas S."/>
            <person name="Copeland A."/>
            <person name="Lapidus A."/>
            <person name="Glavina del Rio T."/>
            <person name="Dalin E."/>
            <person name="Tice H."/>
            <person name="Bruce D."/>
            <person name="Goodwin L."/>
            <person name="Pitluck S."/>
            <person name="Kyrpides N."/>
            <person name="Mavromatis K."/>
            <person name="Ivanova N."/>
            <person name="Mikhailova N."/>
            <person name="Munk A.C."/>
            <person name="Brettin T."/>
            <person name="Detter J.C."/>
            <person name="Han C."/>
            <person name="Tapia R."/>
            <person name="Larimer F."/>
            <person name="Land M."/>
            <person name="Hauser L."/>
            <person name="Markowitz V."/>
            <person name="Cheng J.-F."/>
            <person name="Hugenholtz P."/>
            <person name="Woyke T."/>
            <person name="Wu D."/>
            <person name="Spring S."/>
            <person name="Klenk H.-P."/>
            <person name="Eisen J.A."/>
        </authorList>
    </citation>
    <scope>NUCLEOTIDE SEQUENCE [LARGE SCALE GENOMIC DNA]</scope>
    <source>
        <strain evidence="6">DSM 5692</strain>
    </source>
</reference>
<dbReference type="eggNOG" id="COG3842">
    <property type="taxonomic scope" value="Bacteria"/>
</dbReference>
<dbReference type="InterPro" id="IPR013611">
    <property type="entry name" value="Transp-assoc_OB_typ2"/>
</dbReference>
<dbReference type="Gene3D" id="2.40.50.100">
    <property type="match status" value="1"/>
</dbReference>
<organism evidence="5 6">
    <name type="scientific">Desulfohalobium retbaense (strain ATCC 49708 / DSM 5692 / JCM 16813 / HR100)</name>
    <dbReference type="NCBI Taxonomy" id="485915"/>
    <lineage>
        <taxon>Bacteria</taxon>
        <taxon>Pseudomonadati</taxon>
        <taxon>Thermodesulfobacteriota</taxon>
        <taxon>Desulfovibrionia</taxon>
        <taxon>Desulfovibrionales</taxon>
        <taxon>Desulfohalobiaceae</taxon>
        <taxon>Desulfohalobium</taxon>
    </lineage>
</organism>
<dbReference type="EMBL" id="CP001734">
    <property type="protein sequence ID" value="ACV67824.1"/>
    <property type="molecule type" value="Genomic_DNA"/>
</dbReference>
<keyword evidence="1" id="KW-0813">Transport</keyword>
<gene>
    <name evidence="5" type="ordered locus">Dret_0527</name>
</gene>
<dbReference type="InterPro" id="IPR003593">
    <property type="entry name" value="AAA+_ATPase"/>
</dbReference>
<dbReference type="GO" id="GO:0022857">
    <property type="term" value="F:transmembrane transporter activity"/>
    <property type="evidence" value="ECO:0007669"/>
    <property type="project" value="InterPro"/>
</dbReference>
<dbReference type="SMART" id="SM00382">
    <property type="entry name" value="AAA"/>
    <property type="match status" value="1"/>
</dbReference>
<dbReference type="Pfam" id="PF08402">
    <property type="entry name" value="TOBE_2"/>
    <property type="match status" value="1"/>
</dbReference>
<dbReference type="PROSITE" id="PS50893">
    <property type="entry name" value="ABC_TRANSPORTER_2"/>
    <property type="match status" value="1"/>
</dbReference>
<dbReference type="RefSeq" id="WP_015750982.1">
    <property type="nucleotide sequence ID" value="NC_013223.1"/>
</dbReference>
<sequence length="348" mass="38004">MIEVQNLDVRLPGFALENISLCVPQGAFGALIGPTGSGKSILLEALAGLQPVKRGQIFNHRGEITRLPPERRGFGLVYQDAALFPHLNVRENLLFARRYTDLAKAEVVREMNELSERLGITHLLQRDVRTLSGGETQRVALVRALLVRPSVLLLDEPLSALDPVFREEIQYLLQRLHQEMGLTMLMVTHNFEEVVMLAEQVAVIHQGRFLQKGAVQEVFTTPRSPFVARFVGMKNLLAATPTQDGVLVAGHVVRTIGPGRETNNQVLGIRPEDVLLAPPHPGAPSSNAYPGSISAVTYHGVHCAVRVECALGEVTAHLSPREYRELGCSPGDAVTVILPAEKLCSIPA</sequence>
<dbReference type="InterPro" id="IPR027417">
    <property type="entry name" value="P-loop_NTPase"/>
</dbReference>
<dbReference type="InterPro" id="IPR003439">
    <property type="entry name" value="ABC_transporter-like_ATP-bd"/>
</dbReference>
<dbReference type="GO" id="GO:0005524">
    <property type="term" value="F:ATP binding"/>
    <property type="evidence" value="ECO:0007669"/>
    <property type="project" value="UniProtKB-KW"/>
</dbReference>
<evidence type="ECO:0000256" key="3">
    <source>
        <dbReference type="ARBA" id="ARBA00022840"/>
    </source>
</evidence>
<proteinExistence type="predicted"/>
<dbReference type="GO" id="GO:0016887">
    <property type="term" value="F:ATP hydrolysis activity"/>
    <property type="evidence" value="ECO:0007669"/>
    <property type="project" value="InterPro"/>
</dbReference>
<dbReference type="Pfam" id="PF00005">
    <property type="entry name" value="ABC_tran"/>
    <property type="match status" value="1"/>
</dbReference>
<keyword evidence="6" id="KW-1185">Reference proteome</keyword>
<evidence type="ECO:0000256" key="2">
    <source>
        <dbReference type="ARBA" id="ARBA00022741"/>
    </source>
</evidence>
<feature type="domain" description="ABC transporter" evidence="4">
    <location>
        <begin position="2"/>
        <end position="231"/>
    </location>
</feature>
<dbReference type="KEGG" id="drt:Dret_0527"/>
<dbReference type="SUPFAM" id="SSF52540">
    <property type="entry name" value="P-loop containing nucleoside triphosphate hydrolases"/>
    <property type="match status" value="1"/>
</dbReference>
<dbReference type="GO" id="GO:0043190">
    <property type="term" value="C:ATP-binding cassette (ABC) transporter complex"/>
    <property type="evidence" value="ECO:0007669"/>
    <property type="project" value="InterPro"/>
</dbReference>
<keyword evidence="2" id="KW-0547">Nucleotide-binding</keyword>
<evidence type="ECO:0000313" key="6">
    <source>
        <dbReference type="Proteomes" id="UP000001052"/>
    </source>
</evidence>
<dbReference type="InterPro" id="IPR008995">
    <property type="entry name" value="Mo/tungstate-bd_C_term_dom"/>
</dbReference>
<dbReference type="HOGENOM" id="CLU_000604_1_1_7"/>
<keyword evidence="3" id="KW-0067">ATP-binding</keyword>
<dbReference type="InterPro" id="IPR050093">
    <property type="entry name" value="ABC_SmlMolc_Importer"/>
</dbReference>
<evidence type="ECO:0000259" key="4">
    <source>
        <dbReference type="PROSITE" id="PS50893"/>
    </source>
</evidence>
<evidence type="ECO:0000313" key="5">
    <source>
        <dbReference type="EMBL" id="ACV67824.1"/>
    </source>
</evidence>
<dbReference type="Gene3D" id="3.40.50.300">
    <property type="entry name" value="P-loop containing nucleotide triphosphate hydrolases"/>
    <property type="match status" value="1"/>
</dbReference>
<dbReference type="PANTHER" id="PTHR42781:SF4">
    <property type="entry name" value="SPERMIDINE_PUTRESCINE IMPORT ATP-BINDING PROTEIN POTA"/>
    <property type="match status" value="1"/>
</dbReference>
<accession>C8WYQ8</accession>
<evidence type="ECO:0000256" key="1">
    <source>
        <dbReference type="ARBA" id="ARBA00022448"/>
    </source>
</evidence>
<protein>
    <submittedName>
        <fullName evidence="5">ABC transporter related protein</fullName>
    </submittedName>
</protein>
<dbReference type="SUPFAM" id="SSF50331">
    <property type="entry name" value="MOP-like"/>
    <property type="match status" value="1"/>
</dbReference>
<name>C8WYQ8_DESRD</name>
<dbReference type="OrthoDB" id="9809450at2"/>
<dbReference type="STRING" id="485915.Dret_0527"/>
<dbReference type="AlphaFoldDB" id="C8WYQ8"/>
<dbReference type="Proteomes" id="UP000001052">
    <property type="component" value="Chromosome"/>
</dbReference>